<evidence type="ECO:0000256" key="1">
    <source>
        <dbReference type="SAM" id="MobiDB-lite"/>
    </source>
</evidence>
<dbReference type="EMBL" id="GG684902">
    <property type="protein sequence ID" value="EER00591.1"/>
    <property type="molecule type" value="Genomic_DNA"/>
</dbReference>
<dbReference type="RefSeq" id="XP_002767873.1">
    <property type="nucleotide sequence ID" value="XM_002767827.1"/>
</dbReference>
<keyword evidence="3" id="KW-1185">Reference proteome</keyword>
<reference evidence="2 3" key="1">
    <citation type="submission" date="2008-07" db="EMBL/GenBank/DDBJ databases">
        <authorList>
            <person name="El-Sayed N."/>
            <person name="Caler E."/>
            <person name="Inman J."/>
            <person name="Amedeo P."/>
            <person name="Hass B."/>
            <person name="Wortman J."/>
        </authorList>
    </citation>
    <scope>NUCLEOTIDE SEQUENCE [LARGE SCALE GENOMIC DNA]</scope>
    <source>
        <strain evidence="3">ATCC 50983 / TXsc</strain>
    </source>
</reference>
<dbReference type="GeneID" id="9043680"/>
<feature type="region of interest" description="Disordered" evidence="1">
    <location>
        <begin position="360"/>
        <end position="394"/>
    </location>
</feature>
<dbReference type="OrthoDB" id="445404at2759"/>
<protein>
    <submittedName>
        <fullName evidence="2">Uncharacterized protein</fullName>
    </submittedName>
</protein>
<feature type="region of interest" description="Disordered" evidence="1">
    <location>
        <begin position="513"/>
        <end position="551"/>
    </location>
</feature>
<dbReference type="InParanoid" id="C5LRN2"/>
<feature type="compositionally biased region" description="Basic and acidic residues" evidence="1">
    <location>
        <begin position="238"/>
        <end position="248"/>
    </location>
</feature>
<organism evidence="3">
    <name type="scientific">Perkinsus marinus (strain ATCC 50983 / TXsc)</name>
    <dbReference type="NCBI Taxonomy" id="423536"/>
    <lineage>
        <taxon>Eukaryota</taxon>
        <taxon>Sar</taxon>
        <taxon>Alveolata</taxon>
        <taxon>Perkinsozoa</taxon>
        <taxon>Perkinsea</taxon>
        <taxon>Perkinsida</taxon>
        <taxon>Perkinsidae</taxon>
        <taxon>Perkinsus</taxon>
    </lineage>
</organism>
<accession>C5LRN2</accession>
<dbReference type="PANTHER" id="PTHR38899">
    <property type="entry name" value="DOMAIN OOKINETE PROTEIN, PUTATIVE-RELATED"/>
    <property type="match status" value="1"/>
</dbReference>
<name>C5LRN2_PERM5</name>
<gene>
    <name evidence="2" type="ORF">Pmar_PMAR021962</name>
</gene>
<dbReference type="PANTHER" id="PTHR38899:SF1">
    <property type="entry name" value="PROTEIN KINASE"/>
    <property type="match status" value="1"/>
</dbReference>
<evidence type="ECO:0000313" key="2">
    <source>
        <dbReference type="EMBL" id="EER00591.1"/>
    </source>
</evidence>
<feature type="region of interest" description="Disordered" evidence="1">
    <location>
        <begin position="222"/>
        <end position="248"/>
    </location>
</feature>
<proteinExistence type="predicted"/>
<feature type="compositionally biased region" description="Pro residues" evidence="1">
    <location>
        <begin position="519"/>
        <end position="530"/>
    </location>
</feature>
<sequence>MAICGSLPTANITIRDSQAESCGPPVIICDWDDTILPSTFLAEGNLDSTGSEESLGQLQNIVIEVLSRAIVLASPYVFILTSSSPGWVHESCQLYMPRVVPLLAKVTILHSKEYCRELSVISRKFRRLYFSEDKGLKSTKLATVLSIVPTLKPVPRRVVLIGDQYEDVAVAQALRRGGVEARTCLFASAPTPTELRRELEWLLKGDTLDRLLVDDTLPQSDFTLRRNRQQQQQPAAKEAPRRDSGDTTRRIAALTPEEEAAVQEAVTEQLMSYGEGMASKEHRATLAEYAACVLQTQATVSEMVAEMEQFLQENAESFVEWLIEYCEEHGVAHPVKRSKKAAPPRGGGLFSKALRAATGQAPASSSCPEVTTNGTKRGVEEDEHACSSDGPSKIARREMRGIAQRADAVNAKRVCTPVGTQDENRNPIRLVGREELNQRAVAIVKRSLGEAPLNGRPCPGQSAAEGTLGPLIRSPTPALYRPPLSRAPQPGGLPPVEQQLGGGYVAQARNGSSMVANRQPPPPPLPPPTQPQSRRNSFNVPPVTTPQRNEDGYKWRSIRGDALVRATCEPDSAPVASITNGEIVEQCGQRIVLQSGIIRIQIRHPSHPSFPAPLGWVTLTAEPAGGVRYFEKGPEKVTYEFRSEEIKHKLPH</sequence>
<dbReference type="Proteomes" id="UP000007800">
    <property type="component" value="Unassembled WGS sequence"/>
</dbReference>
<feature type="compositionally biased region" description="Polar residues" evidence="1">
    <location>
        <begin position="361"/>
        <end position="375"/>
    </location>
</feature>
<dbReference type="AlphaFoldDB" id="C5LRN2"/>
<evidence type="ECO:0000313" key="3">
    <source>
        <dbReference type="Proteomes" id="UP000007800"/>
    </source>
</evidence>